<dbReference type="GO" id="GO:0005739">
    <property type="term" value="C:mitochondrion"/>
    <property type="evidence" value="ECO:0007669"/>
    <property type="project" value="UniProtKB-ARBA"/>
</dbReference>
<dbReference type="EMBL" id="JACMSC010000008">
    <property type="protein sequence ID" value="KAG6511981.1"/>
    <property type="molecule type" value="Genomic_DNA"/>
</dbReference>
<dbReference type="PANTHER" id="PTHR16255:SF6">
    <property type="entry name" value="PROTEIN RETARDED ROOT GROWTH-LIKE"/>
    <property type="match status" value="1"/>
</dbReference>
<dbReference type="InterPro" id="IPR003734">
    <property type="entry name" value="DUF155"/>
</dbReference>
<dbReference type="Pfam" id="PF02582">
    <property type="entry name" value="DUF155"/>
    <property type="match status" value="1"/>
</dbReference>
<accession>A0A8J5GXN5</accession>
<dbReference type="Proteomes" id="UP000734854">
    <property type="component" value="Unassembled WGS sequence"/>
</dbReference>
<name>A0A8J5GXN5_ZINOF</name>
<feature type="domain" description="DUF155" evidence="2">
    <location>
        <begin position="165"/>
        <end position="349"/>
    </location>
</feature>
<protein>
    <recommendedName>
        <fullName evidence="2">DUF155 domain-containing protein</fullName>
    </recommendedName>
</protein>
<sequence length="396" mass="45387">MRLKLLLSSFSRKTLLRHSRTLAAPPTAFPGGCSFSTTAVSRHLGGFPFFRGLQLWFRQGDCLPKYFSAVASQSRFFQDEKQGYVSSRYSEDAKKGRLVPVNAYFLSTSIDLKSLRAHNAFNVISPASRVSDCVILRFYDNNFKFENDPQVIEFDFSNESNCHYVVVFQYGSVVLFNVSEQKADGYLKIVENHALIMLPERAKDGHNAILVISLGMIIDYSVVEIPTLKTWMEGGLDHIMLKSLSVDGILTIASVLGQSIALDYFIRQVDGMVELFSNINHEMEKTGYFRLKNKMLLQLVGKANSILEAVILKLKLFDRPEIAWKNANYAQIWEYLRDDFELTNRFGSLHFKLEFVERNISFFRNILQNRKMHFLDSLIVTLLVVEILMSIYRNGM</sequence>
<evidence type="ECO:0000259" key="2">
    <source>
        <dbReference type="Pfam" id="PF02582"/>
    </source>
</evidence>
<dbReference type="AlphaFoldDB" id="A0A8J5GXN5"/>
<proteinExistence type="inferred from homology"/>
<comment type="caution">
    <text evidence="3">The sequence shown here is derived from an EMBL/GenBank/DDBJ whole genome shotgun (WGS) entry which is preliminary data.</text>
</comment>
<evidence type="ECO:0000313" key="4">
    <source>
        <dbReference type="Proteomes" id="UP000734854"/>
    </source>
</evidence>
<dbReference type="InterPro" id="IPR051624">
    <property type="entry name" value="RMD1/Sad1-interacting"/>
</dbReference>
<evidence type="ECO:0000256" key="1">
    <source>
        <dbReference type="ARBA" id="ARBA00008306"/>
    </source>
</evidence>
<organism evidence="3 4">
    <name type="scientific">Zingiber officinale</name>
    <name type="common">Ginger</name>
    <name type="synonym">Amomum zingiber</name>
    <dbReference type="NCBI Taxonomy" id="94328"/>
    <lineage>
        <taxon>Eukaryota</taxon>
        <taxon>Viridiplantae</taxon>
        <taxon>Streptophyta</taxon>
        <taxon>Embryophyta</taxon>
        <taxon>Tracheophyta</taxon>
        <taxon>Spermatophyta</taxon>
        <taxon>Magnoliopsida</taxon>
        <taxon>Liliopsida</taxon>
        <taxon>Zingiberales</taxon>
        <taxon>Zingiberaceae</taxon>
        <taxon>Zingiber</taxon>
    </lineage>
</organism>
<evidence type="ECO:0000313" key="3">
    <source>
        <dbReference type="EMBL" id="KAG6511981.1"/>
    </source>
</evidence>
<reference evidence="3 4" key="1">
    <citation type="submission" date="2020-08" db="EMBL/GenBank/DDBJ databases">
        <title>Plant Genome Project.</title>
        <authorList>
            <person name="Zhang R.-G."/>
        </authorList>
    </citation>
    <scope>NUCLEOTIDE SEQUENCE [LARGE SCALE GENOMIC DNA]</scope>
    <source>
        <tissue evidence="3">Rhizome</tissue>
    </source>
</reference>
<comment type="similarity">
    <text evidence="1">Belongs to the RMD1/sif2 family.</text>
</comment>
<keyword evidence="4" id="KW-1185">Reference proteome</keyword>
<gene>
    <name evidence="3" type="ORF">ZIOFF_030070</name>
</gene>
<dbReference type="PANTHER" id="PTHR16255">
    <property type="entry name" value="REQUIRED FOR MEIOTIC NUCLEAR DIVISION PROTEIN 1 HOMOLOG"/>
    <property type="match status" value="1"/>
</dbReference>